<name>A0A0D2EW91_9EURO</name>
<feature type="compositionally biased region" description="Polar residues" evidence="1">
    <location>
        <begin position="122"/>
        <end position="131"/>
    </location>
</feature>
<dbReference type="EMBL" id="KN847317">
    <property type="protein sequence ID" value="KIW60003.1"/>
    <property type="molecule type" value="Genomic_DNA"/>
</dbReference>
<feature type="compositionally biased region" description="Polar residues" evidence="1">
    <location>
        <begin position="174"/>
        <end position="184"/>
    </location>
</feature>
<gene>
    <name evidence="2" type="ORF">PV05_00257</name>
</gene>
<protein>
    <submittedName>
        <fullName evidence="2">Uncharacterized protein</fullName>
    </submittedName>
</protein>
<proteinExistence type="predicted"/>
<organism evidence="2 3">
    <name type="scientific">Exophiala xenobiotica</name>
    <dbReference type="NCBI Taxonomy" id="348802"/>
    <lineage>
        <taxon>Eukaryota</taxon>
        <taxon>Fungi</taxon>
        <taxon>Dikarya</taxon>
        <taxon>Ascomycota</taxon>
        <taxon>Pezizomycotina</taxon>
        <taxon>Eurotiomycetes</taxon>
        <taxon>Chaetothyriomycetidae</taxon>
        <taxon>Chaetothyriales</taxon>
        <taxon>Herpotrichiellaceae</taxon>
        <taxon>Exophiala</taxon>
    </lineage>
</organism>
<dbReference type="RefSeq" id="XP_013320587.1">
    <property type="nucleotide sequence ID" value="XM_013465133.1"/>
</dbReference>
<dbReference type="AlphaFoldDB" id="A0A0D2EW91"/>
<reference evidence="2 3" key="1">
    <citation type="submission" date="2015-01" db="EMBL/GenBank/DDBJ databases">
        <title>The Genome Sequence of Exophiala xenobiotica CBS118157.</title>
        <authorList>
            <consortium name="The Broad Institute Genomics Platform"/>
            <person name="Cuomo C."/>
            <person name="de Hoog S."/>
            <person name="Gorbushina A."/>
            <person name="Stielow B."/>
            <person name="Teixiera M."/>
            <person name="Abouelleil A."/>
            <person name="Chapman S.B."/>
            <person name="Priest M."/>
            <person name="Young S.K."/>
            <person name="Wortman J."/>
            <person name="Nusbaum C."/>
            <person name="Birren B."/>
        </authorList>
    </citation>
    <scope>NUCLEOTIDE SEQUENCE [LARGE SCALE GENOMIC DNA]</scope>
    <source>
        <strain evidence="2 3">CBS 118157</strain>
    </source>
</reference>
<accession>A0A0D2EW91</accession>
<feature type="compositionally biased region" description="Acidic residues" evidence="1">
    <location>
        <begin position="75"/>
        <end position="95"/>
    </location>
</feature>
<evidence type="ECO:0000256" key="1">
    <source>
        <dbReference type="SAM" id="MobiDB-lite"/>
    </source>
</evidence>
<feature type="region of interest" description="Disordered" evidence="1">
    <location>
        <begin position="67"/>
        <end position="193"/>
    </location>
</feature>
<dbReference type="HOGENOM" id="CLU_101044_0_0_1"/>
<dbReference type="Proteomes" id="UP000054342">
    <property type="component" value="Unassembled WGS sequence"/>
</dbReference>
<evidence type="ECO:0000313" key="3">
    <source>
        <dbReference type="Proteomes" id="UP000054342"/>
    </source>
</evidence>
<sequence>MIHGSSTTHNMPTSTNPAITAYRVYHMGQAKLDNECRRQTPDLHRIVAHASLVDSVRRWSRDLAEPSETVLVDSSSDEDSDPFEDCFEEEDDDDKDPVKSGDVAIFDCDGDGDAEDEDHHVINSQSQSKSFEINAGIVHHVQNEKKTQSRTPLSPKRRPPPPPSSKYEFKDQPWRQNRPITVSETAIEVDEDD</sequence>
<dbReference type="GeneID" id="25322165"/>
<dbReference type="OrthoDB" id="4120275at2759"/>
<keyword evidence="3" id="KW-1185">Reference proteome</keyword>
<evidence type="ECO:0000313" key="2">
    <source>
        <dbReference type="EMBL" id="KIW60003.1"/>
    </source>
</evidence>